<dbReference type="EMBL" id="JACHGG010000001">
    <property type="protein sequence ID" value="MBB6058300.1"/>
    <property type="molecule type" value="Genomic_DNA"/>
</dbReference>
<name>A0A7W9SYM8_9BACT</name>
<reference evidence="2 3" key="1">
    <citation type="submission" date="2020-08" db="EMBL/GenBank/DDBJ databases">
        <title>Genomic Encyclopedia of Type Strains, Phase IV (KMG-IV): sequencing the most valuable type-strain genomes for metagenomic binning, comparative biology and taxonomic classification.</title>
        <authorList>
            <person name="Goeker M."/>
        </authorList>
    </citation>
    <scope>NUCLEOTIDE SEQUENCE [LARGE SCALE GENOMIC DNA]</scope>
    <source>
        <strain evidence="2 3">DSM 26718</strain>
    </source>
</reference>
<protein>
    <recommendedName>
        <fullName evidence="4">PorT family protein</fullName>
    </recommendedName>
</protein>
<sequence length="67" mass="7735">MRKFLLPLGLAFLSYSATAQHRAWSVGILGSYGHYKFNPAERQFGQYLLHIYGIEALDMWRLGVFAR</sequence>
<gene>
    <name evidence="2" type="ORF">HNQ93_001130</name>
</gene>
<keyword evidence="1" id="KW-0732">Signal</keyword>
<evidence type="ECO:0000313" key="3">
    <source>
        <dbReference type="Proteomes" id="UP000532746"/>
    </source>
</evidence>
<proteinExistence type="predicted"/>
<dbReference type="Proteomes" id="UP000532746">
    <property type="component" value="Unassembled WGS sequence"/>
</dbReference>
<feature type="chain" id="PRO_5031223731" description="PorT family protein" evidence="1">
    <location>
        <begin position="20"/>
        <end position="67"/>
    </location>
</feature>
<evidence type="ECO:0008006" key="4">
    <source>
        <dbReference type="Google" id="ProtNLM"/>
    </source>
</evidence>
<dbReference type="RefSeq" id="WP_183401556.1">
    <property type="nucleotide sequence ID" value="NZ_JACHGG010000001.1"/>
</dbReference>
<dbReference type="AlphaFoldDB" id="A0A7W9SYM8"/>
<feature type="signal peptide" evidence="1">
    <location>
        <begin position="1"/>
        <end position="19"/>
    </location>
</feature>
<comment type="caution">
    <text evidence="2">The sequence shown here is derived from an EMBL/GenBank/DDBJ whole genome shotgun (WGS) entry which is preliminary data.</text>
</comment>
<organism evidence="2 3">
    <name type="scientific">Hymenobacter luteus</name>
    <dbReference type="NCBI Taxonomy" id="1411122"/>
    <lineage>
        <taxon>Bacteria</taxon>
        <taxon>Pseudomonadati</taxon>
        <taxon>Bacteroidota</taxon>
        <taxon>Cytophagia</taxon>
        <taxon>Cytophagales</taxon>
        <taxon>Hymenobacteraceae</taxon>
        <taxon>Hymenobacter</taxon>
    </lineage>
</organism>
<keyword evidence="3" id="KW-1185">Reference proteome</keyword>
<evidence type="ECO:0000256" key="1">
    <source>
        <dbReference type="SAM" id="SignalP"/>
    </source>
</evidence>
<feature type="non-terminal residue" evidence="2">
    <location>
        <position position="67"/>
    </location>
</feature>
<evidence type="ECO:0000313" key="2">
    <source>
        <dbReference type="EMBL" id="MBB6058300.1"/>
    </source>
</evidence>
<accession>A0A7W9SYM8</accession>